<sequence length="77" mass="8315">MLLKSGEFTLPPGKASPCDKCPMIKSSVPTTLLSTVCLIILSSARTATMQVHLCPICALHLLFKALNSCSAYSFYSY</sequence>
<proteinExistence type="predicted"/>
<accession>A0A0V0GPL2</accession>
<organism evidence="1">
    <name type="scientific">Solanum chacoense</name>
    <name type="common">Chaco potato</name>
    <dbReference type="NCBI Taxonomy" id="4108"/>
    <lineage>
        <taxon>Eukaryota</taxon>
        <taxon>Viridiplantae</taxon>
        <taxon>Streptophyta</taxon>
        <taxon>Embryophyta</taxon>
        <taxon>Tracheophyta</taxon>
        <taxon>Spermatophyta</taxon>
        <taxon>Magnoliopsida</taxon>
        <taxon>eudicotyledons</taxon>
        <taxon>Gunneridae</taxon>
        <taxon>Pentapetalae</taxon>
        <taxon>asterids</taxon>
        <taxon>lamiids</taxon>
        <taxon>Solanales</taxon>
        <taxon>Solanaceae</taxon>
        <taxon>Solanoideae</taxon>
        <taxon>Solaneae</taxon>
        <taxon>Solanum</taxon>
    </lineage>
</organism>
<protein>
    <submittedName>
        <fullName evidence="1">Putative ovule protein</fullName>
    </submittedName>
</protein>
<dbReference type="AlphaFoldDB" id="A0A0V0GPL2"/>
<dbReference type="EMBL" id="GEDG01035399">
    <property type="protein sequence ID" value="JAP09227.1"/>
    <property type="molecule type" value="Transcribed_RNA"/>
</dbReference>
<reference evidence="1" key="1">
    <citation type="submission" date="2015-12" db="EMBL/GenBank/DDBJ databases">
        <title>Gene expression during late stages of embryo sac development: a critical building block for successful pollen-pistil interactions.</title>
        <authorList>
            <person name="Liu Y."/>
            <person name="Joly V."/>
            <person name="Sabar M."/>
            <person name="Matton D.P."/>
        </authorList>
    </citation>
    <scope>NUCLEOTIDE SEQUENCE</scope>
</reference>
<name>A0A0V0GPL2_SOLCH</name>
<evidence type="ECO:0000313" key="1">
    <source>
        <dbReference type="EMBL" id="JAP09227.1"/>
    </source>
</evidence>